<dbReference type="Gene3D" id="3.20.20.370">
    <property type="entry name" value="Glycoside hydrolase/deacetylase"/>
    <property type="match status" value="1"/>
</dbReference>
<dbReference type="InterPro" id="IPR002509">
    <property type="entry name" value="NODB_dom"/>
</dbReference>
<name>A0A853FYK8_9BURK</name>
<dbReference type="InterPro" id="IPR011330">
    <property type="entry name" value="Glyco_hydro/deAcase_b/a-brl"/>
</dbReference>
<dbReference type="CDD" id="cd10938">
    <property type="entry name" value="CE4_HpPgdA_like"/>
    <property type="match status" value="1"/>
</dbReference>
<comment type="caution">
    <text evidence="2">The sequence shown here is derived from an EMBL/GenBank/DDBJ whole genome shotgun (WGS) entry which is preliminary data.</text>
</comment>
<dbReference type="PROSITE" id="PS51677">
    <property type="entry name" value="NODB"/>
    <property type="match status" value="1"/>
</dbReference>
<evidence type="ECO:0000259" key="1">
    <source>
        <dbReference type="PROSITE" id="PS51677"/>
    </source>
</evidence>
<dbReference type="SUPFAM" id="SSF88713">
    <property type="entry name" value="Glycoside hydrolase/deacetylase"/>
    <property type="match status" value="1"/>
</dbReference>
<dbReference type="EMBL" id="JACCEM010000005">
    <property type="protein sequence ID" value="NYT49703.1"/>
    <property type="molecule type" value="Genomic_DNA"/>
</dbReference>
<evidence type="ECO:0000313" key="2">
    <source>
        <dbReference type="EMBL" id="NYT49703.1"/>
    </source>
</evidence>
<gene>
    <name evidence="2" type="ORF">H0A72_10340</name>
</gene>
<dbReference type="InterPro" id="IPR037950">
    <property type="entry name" value="PgdA-like"/>
</dbReference>
<organism evidence="2 3">
    <name type="scientific">Parapusillimonas granuli</name>
    <dbReference type="NCBI Taxonomy" id="380911"/>
    <lineage>
        <taxon>Bacteria</taxon>
        <taxon>Pseudomonadati</taxon>
        <taxon>Pseudomonadota</taxon>
        <taxon>Betaproteobacteria</taxon>
        <taxon>Burkholderiales</taxon>
        <taxon>Alcaligenaceae</taxon>
        <taxon>Parapusillimonas</taxon>
    </lineage>
</organism>
<sequence>MNRHYACITFDFDAMSGLVARGLTTPTPVSRGEFGAVALPRILDLLKRYDIKASFFIPGVVIGTYPRECEQILAYGHEIGHHGWTHVPPANLTPEQEEDGLIRGIEKIRELTGAAPRGYRSPSWDLSTYTVELLLRHGFLYESSMMGNDHEPYRVRQGDVVSVDEPMQFGKPTPLIELPISWTLDDFPHFEYLRVGQSLAPGLQNASGVLENWVNDFEYMRQTCDWGILTYTCHPYVIGRGHRMIMLDKLLKSLQEKGAQFITLEQAARMYDERSLFHA</sequence>
<evidence type="ECO:0000313" key="3">
    <source>
        <dbReference type="Proteomes" id="UP000559809"/>
    </source>
</evidence>
<dbReference type="GO" id="GO:0005975">
    <property type="term" value="P:carbohydrate metabolic process"/>
    <property type="evidence" value="ECO:0007669"/>
    <property type="project" value="InterPro"/>
</dbReference>
<dbReference type="GO" id="GO:0016810">
    <property type="term" value="F:hydrolase activity, acting on carbon-nitrogen (but not peptide) bonds"/>
    <property type="evidence" value="ECO:0007669"/>
    <property type="project" value="InterPro"/>
</dbReference>
<reference evidence="2 3" key="1">
    <citation type="submission" date="2020-07" db="EMBL/GenBank/DDBJ databases">
        <title>Taxonomic revisions and descriptions of new bacterial species based on genomic comparisons in the high-G+C-content subgroup of the family Alcaligenaceae.</title>
        <authorList>
            <person name="Szabo A."/>
            <person name="Felfoldi T."/>
        </authorList>
    </citation>
    <scope>NUCLEOTIDE SEQUENCE [LARGE SCALE GENOMIC DNA]</scope>
    <source>
        <strain evidence="2 3">LMG 24012</strain>
    </source>
</reference>
<accession>A0A853FYK8</accession>
<dbReference type="PANTHER" id="PTHR47561">
    <property type="entry name" value="POLYSACCHARIDE DEACETYLASE FAMILY PROTEIN (AFU_ORTHOLOGUE AFUA_6G05030)"/>
    <property type="match status" value="1"/>
</dbReference>
<dbReference type="PANTHER" id="PTHR47561:SF1">
    <property type="entry name" value="POLYSACCHARIDE DEACETYLASE FAMILY PROTEIN (AFU_ORTHOLOGUE AFUA_6G05030)"/>
    <property type="match status" value="1"/>
</dbReference>
<dbReference type="Proteomes" id="UP000559809">
    <property type="component" value="Unassembled WGS sequence"/>
</dbReference>
<dbReference type="AlphaFoldDB" id="A0A853FYK8"/>
<protein>
    <submittedName>
        <fullName evidence="2">Polysaccharide deacetylase</fullName>
    </submittedName>
</protein>
<dbReference type="RefSeq" id="WP_180155015.1">
    <property type="nucleotide sequence ID" value="NZ_JACCEM010000005.1"/>
</dbReference>
<proteinExistence type="predicted"/>
<feature type="domain" description="NodB homology" evidence="1">
    <location>
        <begin position="26"/>
        <end position="262"/>
    </location>
</feature>
<dbReference type="Pfam" id="PF01522">
    <property type="entry name" value="Polysacc_deac_1"/>
    <property type="match status" value="1"/>
</dbReference>
<keyword evidence="3" id="KW-1185">Reference proteome</keyword>